<dbReference type="PATRIC" id="fig|294.125.peg.1489"/>
<dbReference type="PROSITE" id="PS51257">
    <property type="entry name" value="PROKAR_LIPOPROTEIN"/>
    <property type="match status" value="1"/>
</dbReference>
<protein>
    <recommendedName>
        <fullName evidence="4">Lipoprotein</fullName>
    </recommendedName>
</protein>
<name>A0A0D0TQD3_PSEFL</name>
<proteinExistence type="predicted"/>
<dbReference type="RefSeq" id="WP_043047552.1">
    <property type="nucleotide sequence ID" value="NZ_JXCQ01000009.1"/>
</dbReference>
<dbReference type="AlphaFoldDB" id="A0A0D0TQD3"/>
<dbReference type="EMBL" id="JXCQ01000009">
    <property type="protein sequence ID" value="KIR23035.1"/>
    <property type="molecule type" value="Genomic_DNA"/>
</dbReference>
<accession>A0A0D0TQD3</accession>
<dbReference type="Proteomes" id="UP000032210">
    <property type="component" value="Unassembled WGS sequence"/>
</dbReference>
<comment type="caution">
    <text evidence="2">The sequence shown here is derived from an EMBL/GenBank/DDBJ whole genome shotgun (WGS) entry which is preliminary data.</text>
</comment>
<sequence>MKALIAAALLVTLAGCASSGKSDQQIYQEAADAHVMTLAAGQNTVSLPSVKIPSHGLIGDSMAIAAGGGANATALKQALLQAKSAGDSGFLIMGAGTALDVAIIKNAFDSVDLSGMRIYYAGNEAQKDAVRSAVEKAQAHFQYISMQ</sequence>
<feature type="chain" id="PRO_5002233918" description="Lipoprotein" evidence="1">
    <location>
        <begin position="18"/>
        <end position="147"/>
    </location>
</feature>
<evidence type="ECO:0008006" key="4">
    <source>
        <dbReference type="Google" id="ProtNLM"/>
    </source>
</evidence>
<evidence type="ECO:0000313" key="3">
    <source>
        <dbReference type="Proteomes" id="UP000032210"/>
    </source>
</evidence>
<feature type="signal peptide" evidence="1">
    <location>
        <begin position="1"/>
        <end position="17"/>
    </location>
</feature>
<organism evidence="2 3">
    <name type="scientific">Pseudomonas fluorescens</name>
    <dbReference type="NCBI Taxonomy" id="294"/>
    <lineage>
        <taxon>Bacteria</taxon>
        <taxon>Pseudomonadati</taxon>
        <taxon>Pseudomonadota</taxon>
        <taxon>Gammaproteobacteria</taxon>
        <taxon>Pseudomonadales</taxon>
        <taxon>Pseudomonadaceae</taxon>
        <taxon>Pseudomonas</taxon>
    </lineage>
</organism>
<keyword evidence="1" id="KW-0732">Signal</keyword>
<reference evidence="2 3" key="1">
    <citation type="submission" date="2015-01" db="EMBL/GenBank/DDBJ databases">
        <title>Genome sequence of the beneficial rhizobacterium Pseudomonas fluorescens 2-79.</title>
        <authorList>
            <person name="Thuermer A."/>
            <person name="Daniel R."/>
        </authorList>
    </citation>
    <scope>NUCLEOTIDE SEQUENCE [LARGE SCALE GENOMIC DNA]</scope>
    <source>
        <strain evidence="2 3">2-79</strain>
    </source>
</reference>
<gene>
    <name evidence="2" type="ORF">PFLU3_14470</name>
</gene>
<evidence type="ECO:0000256" key="1">
    <source>
        <dbReference type="SAM" id="SignalP"/>
    </source>
</evidence>
<evidence type="ECO:0000313" key="2">
    <source>
        <dbReference type="EMBL" id="KIR23035.1"/>
    </source>
</evidence>